<gene>
    <name evidence="2" type="ORF">Q8791_00995</name>
</gene>
<evidence type="ECO:0000313" key="2">
    <source>
        <dbReference type="EMBL" id="MEE2035797.1"/>
    </source>
</evidence>
<organism evidence="2 3">
    <name type="scientific">Nocardiopsis codii</name>
    <dbReference type="NCBI Taxonomy" id="3065942"/>
    <lineage>
        <taxon>Bacteria</taxon>
        <taxon>Bacillati</taxon>
        <taxon>Actinomycetota</taxon>
        <taxon>Actinomycetes</taxon>
        <taxon>Streptosporangiales</taxon>
        <taxon>Nocardiopsidaceae</taxon>
        <taxon>Nocardiopsis</taxon>
    </lineage>
</organism>
<evidence type="ECO:0000313" key="3">
    <source>
        <dbReference type="Proteomes" id="UP001356095"/>
    </source>
</evidence>
<sequence length="344" mass="35387">MRTAQAVSGSRRAREPAAAGNGEQHKDRVAARLVAEVAAGALDLPLPGGGTTWARWEHLRDLAAEDLSLARLAEGHTDALAIVAELGGPAARPGDVWGVWAAHPPAATLTARASEGGWELHGAKPFCSGADVCTHALVSADVAGGERGLFAVGTAGAETLPGTWAAAGMAASDTLTVRFDGVPAEPVGGPGDYLRRPGFHHGGAGVAACWYGGALAVARPLADRAARQGADPHLLSAFGAVDRDLYVAESVLRRAAREIDEHPRDGDRAAVLAARVRAVVAEACASALRRTEEALGAGPLADDPVYARATADLAVYLRQHHANRDLAALGALAARPRRGDEDDS</sequence>
<reference evidence="2 3" key="1">
    <citation type="submission" date="2023-08" db="EMBL/GenBank/DDBJ databases">
        <authorList>
            <person name="Girao M."/>
            <person name="Carvalho M.F."/>
        </authorList>
    </citation>
    <scope>NUCLEOTIDE SEQUENCE [LARGE SCALE GENOMIC DNA]</scope>
    <source>
        <strain evidence="2 3">CT-R113</strain>
    </source>
</reference>
<protein>
    <submittedName>
        <fullName evidence="2">Acyl-CoA dehydrogenase</fullName>
    </submittedName>
</protein>
<dbReference type="RefSeq" id="WP_330089622.1">
    <property type="nucleotide sequence ID" value="NZ_JAUZMY010000001.1"/>
</dbReference>
<dbReference type="SUPFAM" id="SSF56645">
    <property type="entry name" value="Acyl-CoA dehydrogenase NM domain-like"/>
    <property type="match status" value="1"/>
</dbReference>
<accession>A0ABU7K166</accession>
<dbReference type="EMBL" id="JAUZMY010000001">
    <property type="protein sequence ID" value="MEE2035797.1"/>
    <property type="molecule type" value="Genomic_DNA"/>
</dbReference>
<evidence type="ECO:0000256" key="1">
    <source>
        <dbReference type="SAM" id="MobiDB-lite"/>
    </source>
</evidence>
<name>A0ABU7K166_9ACTN</name>
<dbReference type="InterPro" id="IPR046373">
    <property type="entry name" value="Acyl-CoA_Oxase/DH_mid-dom_sf"/>
</dbReference>
<dbReference type="InterPro" id="IPR009100">
    <property type="entry name" value="AcylCoA_DH/oxidase_NM_dom_sf"/>
</dbReference>
<proteinExistence type="predicted"/>
<dbReference type="Proteomes" id="UP001356095">
    <property type="component" value="Unassembled WGS sequence"/>
</dbReference>
<dbReference type="Gene3D" id="2.40.110.10">
    <property type="entry name" value="Butyryl-CoA Dehydrogenase, subunit A, domain 2"/>
    <property type="match status" value="1"/>
</dbReference>
<comment type="caution">
    <text evidence="2">The sequence shown here is derived from an EMBL/GenBank/DDBJ whole genome shotgun (WGS) entry which is preliminary data.</text>
</comment>
<keyword evidence="3" id="KW-1185">Reference proteome</keyword>
<feature type="region of interest" description="Disordered" evidence="1">
    <location>
        <begin position="1"/>
        <end position="26"/>
    </location>
</feature>